<keyword evidence="2" id="KW-0540">Nuclease</keyword>
<name>A0A381USU6_9ZZZZ</name>
<evidence type="ECO:0000256" key="3">
    <source>
        <dbReference type="ARBA" id="ARBA00022759"/>
    </source>
</evidence>
<organism evidence="6">
    <name type="scientific">marine metagenome</name>
    <dbReference type="NCBI Taxonomy" id="408172"/>
    <lineage>
        <taxon>unclassified sequences</taxon>
        <taxon>metagenomes</taxon>
        <taxon>ecological metagenomes</taxon>
    </lineage>
</organism>
<feature type="non-terminal residue" evidence="6">
    <location>
        <position position="1"/>
    </location>
</feature>
<dbReference type="InterPro" id="IPR020568">
    <property type="entry name" value="Ribosomal_Su5_D2-typ_SF"/>
</dbReference>
<protein>
    <submittedName>
        <fullName evidence="6">Uncharacterized protein</fullName>
    </submittedName>
</protein>
<evidence type="ECO:0000256" key="2">
    <source>
        <dbReference type="ARBA" id="ARBA00022722"/>
    </source>
</evidence>
<keyword evidence="1" id="KW-0819">tRNA processing</keyword>
<dbReference type="GO" id="GO:0008033">
    <property type="term" value="P:tRNA processing"/>
    <property type="evidence" value="ECO:0007669"/>
    <property type="project" value="UniProtKB-KW"/>
</dbReference>
<dbReference type="InterPro" id="IPR000100">
    <property type="entry name" value="RNase_P"/>
</dbReference>
<reference evidence="6" key="1">
    <citation type="submission" date="2018-05" db="EMBL/GenBank/DDBJ databases">
        <authorList>
            <person name="Lanie J.A."/>
            <person name="Ng W.-L."/>
            <person name="Kazmierczak K.M."/>
            <person name="Andrzejewski T.M."/>
            <person name="Davidsen T.M."/>
            <person name="Wayne K.J."/>
            <person name="Tettelin H."/>
            <person name="Glass J.I."/>
            <person name="Rusch D."/>
            <person name="Podicherti R."/>
            <person name="Tsui H.-C.T."/>
            <person name="Winkler M.E."/>
        </authorList>
    </citation>
    <scope>NUCLEOTIDE SEQUENCE</scope>
</reference>
<evidence type="ECO:0000313" key="6">
    <source>
        <dbReference type="EMBL" id="SVA29923.1"/>
    </source>
</evidence>
<evidence type="ECO:0000256" key="1">
    <source>
        <dbReference type="ARBA" id="ARBA00022694"/>
    </source>
</evidence>
<accession>A0A381USU6</accession>
<proteinExistence type="predicted"/>
<keyword evidence="3" id="KW-0255">Endonuclease</keyword>
<keyword evidence="4" id="KW-0378">Hydrolase</keyword>
<dbReference type="InterPro" id="IPR014721">
    <property type="entry name" value="Ribsml_uS5_D2-typ_fold_subgr"/>
</dbReference>
<evidence type="ECO:0000256" key="4">
    <source>
        <dbReference type="ARBA" id="ARBA00022801"/>
    </source>
</evidence>
<keyword evidence="5" id="KW-0694">RNA-binding</keyword>
<dbReference type="GO" id="GO:0004526">
    <property type="term" value="F:ribonuclease P activity"/>
    <property type="evidence" value="ECO:0007669"/>
    <property type="project" value="InterPro"/>
</dbReference>
<evidence type="ECO:0000256" key="5">
    <source>
        <dbReference type="ARBA" id="ARBA00022884"/>
    </source>
</evidence>
<dbReference type="Gene3D" id="3.30.230.10">
    <property type="match status" value="1"/>
</dbReference>
<dbReference type="SUPFAM" id="SSF54211">
    <property type="entry name" value="Ribosomal protein S5 domain 2-like"/>
    <property type="match status" value="1"/>
</dbReference>
<dbReference type="Pfam" id="PF00825">
    <property type="entry name" value="Ribonuclease_P"/>
    <property type="match status" value="1"/>
</dbReference>
<dbReference type="EMBL" id="UINC01006835">
    <property type="protein sequence ID" value="SVA29923.1"/>
    <property type="molecule type" value="Genomic_DNA"/>
</dbReference>
<sequence>VSGFSLVYKAQEPKSSSGVRVGFSVGKKTQPMAVDRNKTRRIMRESFRLLFPKTFSRSSVYYDLMVVCGEKAVPSFALASDKIKSLLLSFAEIIKND</sequence>
<gene>
    <name evidence="6" type="ORF">METZ01_LOCUS82777</name>
</gene>
<dbReference type="GO" id="GO:0000049">
    <property type="term" value="F:tRNA binding"/>
    <property type="evidence" value="ECO:0007669"/>
    <property type="project" value="InterPro"/>
</dbReference>
<dbReference type="AlphaFoldDB" id="A0A381USU6"/>